<feature type="transmembrane region" description="Helical" evidence="8">
    <location>
        <begin position="78"/>
        <end position="100"/>
    </location>
</feature>
<evidence type="ECO:0000256" key="7">
    <source>
        <dbReference type="SAM" id="MobiDB-lite"/>
    </source>
</evidence>
<dbReference type="InterPro" id="IPR029058">
    <property type="entry name" value="AB_hydrolase_fold"/>
</dbReference>
<dbReference type="Proteomes" id="UP000286921">
    <property type="component" value="Unassembled WGS sequence"/>
</dbReference>
<evidence type="ECO:0000256" key="3">
    <source>
        <dbReference type="ARBA" id="ARBA00004370"/>
    </source>
</evidence>
<evidence type="ECO:0000256" key="4">
    <source>
        <dbReference type="ARBA" id="ARBA00022824"/>
    </source>
</evidence>
<feature type="transmembrane region" description="Helical" evidence="8">
    <location>
        <begin position="173"/>
        <end position="196"/>
    </location>
</feature>
<feature type="compositionally biased region" description="Polar residues" evidence="7">
    <location>
        <begin position="24"/>
        <end position="39"/>
    </location>
</feature>
<dbReference type="SUPFAM" id="SSF53474">
    <property type="entry name" value="alpha/beta-Hydrolases"/>
    <property type="match status" value="1"/>
</dbReference>
<dbReference type="PANTHER" id="PTHR48182:SF2">
    <property type="entry name" value="PROTEIN SERAC1"/>
    <property type="match status" value="1"/>
</dbReference>
<evidence type="ECO:0000256" key="8">
    <source>
        <dbReference type="SAM" id="Phobius"/>
    </source>
</evidence>
<protein>
    <submittedName>
        <fullName evidence="10">Protein SERAC1</fullName>
    </submittedName>
</protein>
<evidence type="ECO:0000256" key="1">
    <source>
        <dbReference type="ARBA" id="ARBA00004173"/>
    </source>
</evidence>
<keyword evidence="8" id="KW-0812">Transmembrane</keyword>
<dbReference type="Pfam" id="PF00561">
    <property type="entry name" value="Abhydrolase_1"/>
    <property type="match status" value="1"/>
</dbReference>
<evidence type="ECO:0000256" key="6">
    <source>
        <dbReference type="ARBA" id="ARBA00023136"/>
    </source>
</evidence>
<evidence type="ECO:0000313" key="11">
    <source>
        <dbReference type="Proteomes" id="UP000286921"/>
    </source>
</evidence>
<keyword evidence="6 8" id="KW-0472">Membrane</keyword>
<accession>A0A401KRH1</accession>
<comment type="subcellular location">
    <subcellularLocation>
        <location evidence="2">Endoplasmic reticulum</location>
    </subcellularLocation>
    <subcellularLocation>
        <location evidence="3">Membrane</location>
    </subcellularLocation>
    <subcellularLocation>
        <location evidence="1">Mitochondrion</location>
    </subcellularLocation>
</comment>
<sequence length="947" mass="103495">MAPQHHYALADQGEPEVETVPEKNANSTANAHSEAATPQNEEEFSDEPPATPSSVASTLEKGTSSTSHWTIGWMTPSSIITCFLLAASVASMHLGLFHWLDQREVDKTIKQPYVTALSVVFVNVFRTFLAAALGMSFIQMLWKDLRARPMRIGDIDSFLSVLTNPLYLGNVKLLAVAPISFVCALICWCIPIAMIFPAGALTVESKSLHILKNQSVPTFDPAFMGNGTFSGMMAEALWQPDSYDAYNGPTYKLTRVARQAMMAGHYLPSSSPCATDCSYTISIPGPSFECRNYSSPDLYSWVNRSYPQTHSWGYLYIASPDNAAPTNRSEYAFDFCLRWMRDGGYQNLTCRAYESNYNLHITYTGSQQHVTTEVNTIRQLNSSYIYDNGGIYPRTGSLDSRINTTTMGETGGNVIDIFRRANLAAVQDTVVYALSGYIDMLILHSQPSANTIISLTELSSGPANTPSFNITSASMQDLLQNITISLLTMNQTTTEVTVMNNVTVNVYSFSRPARLIAAYFACLGSALAFIVFGGHALISNGISASMTGMFQTLCTTRASARLDDLAAKGCLGGRENVPDELRNLKVMFGEIQGKDGVRMAGLGSVDEVIPLKRGTYPTSLCTKQKLIMTIFRSSAKASESEPQYGIKVLYDSNEAEIDIVFVHGLGGSRDATWTIDDVCWPQALLPQDLPKTRIMTFGYDSRVVSFTTALSQNGIVGNAEDLCAQLARFRASSPDRPIIFVAHSLGGLVCAQAVVAGNRSSPSDNTQIISQHVRGIAFLGTPFCGSEIANWVSRLNKVADYIFESNKANISDLKSKSGTLQLLIEEFANVLRKRDNSDDSILTTFFYEQLKTQGVMVVDRNSATIPGRGDMISIQADHKNICKFRSREDDEGYGLVLGALRKMMVEAPVKQKSSSPVFNFNNAGASINNQAGQQTINGGMNFGTFAR</sequence>
<evidence type="ECO:0000256" key="5">
    <source>
        <dbReference type="ARBA" id="ARBA00023128"/>
    </source>
</evidence>
<dbReference type="PANTHER" id="PTHR48182">
    <property type="entry name" value="PROTEIN SERAC1"/>
    <property type="match status" value="1"/>
</dbReference>
<dbReference type="GO" id="GO:0016020">
    <property type="term" value="C:membrane"/>
    <property type="evidence" value="ECO:0007669"/>
    <property type="project" value="UniProtKB-SubCell"/>
</dbReference>
<dbReference type="Gene3D" id="3.40.50.1820">
    <property type="entry name" value="alpha/beta hydrolase"/>
    <property type="match status" value="1"/>
</dbReference>
<keyword evidence="5" id="KW-0496">Mitochondrion</keyword>
<dbReference type="InterPro" id="IPR052374">
    <property type="entry name" value="SERAC1"/>
</dbReference>
<keyword evidence="11" id="KW-1185">Reference proteome</keyword>
<evidence type="ECO:0000313" key="10">
    <source>
        <dbReference type="EMBL" id="GCB21884.1"/>
    </source>
</evidence>
<feature type="region of interest" description="Disordered" evidence="7">
    <location>
        <begin position="1"/>
        <end position="60"/>
    </location>
</feature>
<feature type="transmembrane region" description="Helical" evidence="8">
    <location>
        <begin position="112"/>
        <end position="142"/>
    </location>
</feature>
<evidence type="ECO:0000259" key="9">
    <source>
        <dbReference type="Pfam" id="PF00561"/>
    </source>
</evidence>
<dbReference type="AlphaFoldDB" id="A0A401KRH1"/>
<reference evidence="10 11" key="1">
    <citation type="submission" date="2016-09" db="EMBL/GenBank/DDBJ databases">
        <title>Aspergillus awamori IFM 58123T.</title>
        <authorList>
            <person name="Kusuya Y."/>
            <person name="Shimizu M."/>
            <person name="Takahashi H."/>
            <person name="Yaguchi T."/>
        </authorList>
    </citation>
    <scope>NUCLEOTIDE SEQUENCE [LARGE SCALE GENOMIC DNA]</scope>
    <source>
        <strain evidence="10 11">IFM 58123</strain>
    </source>
</reference>
<keyword evidence="4" id="KW-0256">Endoplasmic reticulum</keyword>
<dbReference type="EMBL" id="BDHI01000014">
    <property type="protein sequence ID" value="GCB21884.1"/>
    <property type="molecule type" value="Genomic_DNA"/>
</dbReference>
<dbReference type="GO" id="GO:0005739">
    <property type="term" value="C:mitochondrion"/>
    <property type="evidence" value="ECO:0007669"/>
    <property type="project" value="UniProtKB-SubCell"/>
</dbReference>
<keyword evidence="8" id="KW-1133">Transmembrane helix</keyword>
<dbReference type="InterPro" id="IPR000073">
    <property type="entry name" value="AB_hydrolase_1"/>
</dbReference>
<organism evidence="10 11">
    <name type="scientific">Aspergillus awamori</name>
    <name type="common">Black koji mold</name>
    <dbReference type="NCBI Taxonomy" id="105351"/>
    <lineage>
        <taxon>Eukaryota</taxon>
        <taxon>Fungi</taxon>
        <taxon>Dikarya</taxon>
        <taxon>Ascomycota</taxon>
        <taxon>Pezizomycotina</taxon>
        <taxon>Eurotiomycetes</taxon>
        <taxon>Eurotiomycetidae</taxon>
        <taxon>Eurotiales</taxon>
        <taxon>Aspergillaceae</taxon>
        <taxon>Aspergillus</taxon>
    </lineage>
</organism>
<feature type="transmembrane region" description="Helical" evidence="8">
    <location>
        <begin position="516"/>
        <end position="538"/>
    </location>
</feature>
<comment type="caution">
    <text evidence="10">The sequence shown here is derived from an EMBL/GenBank/DDBJ whole genome shotgun (WGS) entry which is preliminary data.</text>
</comment>
<dbReference type="GO" id="GO:0005783">
    <property type="term" value="C:endoplasmic reticulum"/>
    <property type="evidence" value="ECO:0007669"/>
    <property type="project" value="UniProtKB-SubCell"/>
</dbReference>
<evidence type="ECO:0000256" key="2">
    <source>
        <dbReference type="ARBA" id="ARBA00004240"/>
    </source>
</evidence>
<feature type="domain" description="AB hydrolase-1" evidence="9">
    <location>
        <begin position="659"/>
        <end position="789"/>
    </location>
</feature>
<gene>
    <name evidence="10" type="ORF">AAWM_04769</name>
</gene>
<name>A0A401KRH1_ASPAW</name>
<proteinExistence type="predicted"/>